<reference evidence="2 3" key="1">
    <citation type="submission" date="2024-09" db="EMBL/GenBank/DDBJ databases">
        <title>Genome sequencing and assembly of Phytophthora oleae, isolate VK10A, causative agent of rot of olive drupes.</title>
        <authorList>
            <person name="Conti Taguali S."/>
            <person name="Riolo M."/>
            <person name="La Spada F."/>
            <person name="Cacciola S.O."/>
            <person name="Dionisio G."/>
        </authorList>
    </citation>
    <scope>NUCLEOTIDE SEQUENCE [LARGE SCALE GENOMIC DNA]</scope>
    <source>
        <strain evidence="2 3">VK10A</strain>
    </source>
</reference>
<dbReference type="Proteomes" id="UP001632037">
    <property type="component" value="Unassembled WGS sequence"/>
</dbReference>
<keyword evidence="3" id="KW-1185">Reference proteome</keyword>
<evidence type="ECO:0000256" key="1">
    <source>
        <dbReference type="SAM" id="MobiDB-lite"/>
    </source>
</evidence>
<sequence>MSSFEDQEIDAGSNEDLLSYIFAARTDFDRTVGDTDAGSASQDPPVARQLS</sequence>
<feature type="region of interest" description="Disordered" evidence="1">
    <location>
        <begin position="31"/>
        <end position="51"/>
    </location>
</feature>
<dbReference type="EMBL" id="JBIMZQ010000042">
    <property type="protein sequence ID" value="KAL3660194.1"/>
    <property type="molecule type" value="Genomic_DNA"/>
</dbReference>
<protein>
    <submittedName>
        <fullName evidence="2">Uncharacterized protein</fullName>
    </submittedName>
</protein>
<comment type="caution">
    <text evidence="2">The sequence shown here is derived from an EMBL/GenBank/DDBJ whole genome shotgun (WGS) entry which is preliminary data.</text>
</comment>
<accession>A0ABD3F1M0</accession>
<gene>
    <name evidence="2" type="ORF">V7S43_014725</name>
</gene>
<name>A0ABD3F1M0_9STRA</name>
<evidence type="ECO:0000313" key="2">
    <source>
        <dbReference type="EMBL" id="KAL3660194.1"/>
    </source>
</evidence>
<dbReference type="AlphaFoldDB" id="A0ABD3F1M0"/>
<evidence type="ECO:0000313" key="3">
    <source>
        <dbReference type="Proteomes" id="UP001632037"/>
    </source>
</evidence>
<proteinExistence type="predicted"/>
<organism evidence="2 3">
    <name type="scientific">Phytophthora oleae</name>
    <dbReference type="NCBI Taxonomy" id="2107226"/>
    <lineage>
        <taxon>Eukaryota</taxon>
        <taxon>Sar</taxon>
        <taxon>Stramenopiles</taxon>
        <taxon>Oomycota</taxon>
        <taxon>Peronosporomycetes</taxon>
        <taxon>Peronosporales</taxon>
        <taxon>Peronosporaceae</taxon>
        <taxon>Phytophthora</taxon>
    </lineage>
</organism>